<dbReference type="Proteomes" id="UP000799440">
    <property type="component" value="Unassembled WGS sequence"/>
</dbReference>
<proteinExistence type="predicted"/>
<dbReference type="EMBL" id="MU006623">
    <property type="protein sequence ID" value="KAF2741828.1"/>
    <property type="molecule type" value="Genomic_DNA"/>
</dbReference>
<gene>
    <name evidence="2" type="ORF">M011DRAFT_392575</name>
</gene>
<dbReference type="PANTHER" id="PTHR10039">
    <property type="entry name" value="AMELOGENIN"/>
    <property type="match status" value="1"/>
</dbReference>
<sequence length="199" mass="22799">MVRDPRAGQVYCIIDGLDRCKEDSLRLLVGLIRNYFLKEAAEQDRYDNGYAQHEEPEATAYPQEREDVEGFDEEDEEDFNPSLKLYIEAKIKELPPNAPESLLTVALEHRGDGTFLWIDFAVEELKKVPVEMMEDTVNSLPPELDQMYTRILLNIPPELVEFVVGLLRWIVCARRPMDLLELAVALNLSHHSPEQASAT</sequence>
<accession>A0A6A6UU77</accession>
<reference evidence="2" key="1">
    <citation type="journal article" date="2020" name="Stud. Mycol.">
        <title>101 Dothideomycetes genomes: a test case for predicting lifestyles and emergence of pathogens.</title>
        <authorList>
            <person name="Haridas S."/>
            <person name="Albert R."/>
            <person name="Binder M."/>
            <person name="Bloem J."/>
            <person name="Labutti K."/>
            <person name="Salamov A."/>
            <person name="Andreopoulos B."/>
            <person name="Baker S."/>
            <person name="Barry K."/>
            <person name="Bills G."/>
            <person name="Bluhm B."/>
            <person name="Cannon C."/>
            <person name="Castanera R."/>
            <person name="Culley D."/>
            <person name="Daum C."/>
            <person name="Ezra D."/>
            <person name="Gonzalez J."/>
            <person name="Henrissat B."/>
            <person name="Kuo A."/>
            <person name="Liang C."/>
            <person name="Lipzen A."/>
            <person name="Lutzoni F."/>
            <person name="Magnuson J."/>
            <person name="Mondo S."/>
            <person name="Nolan M."/>
            <person name="Ohm R."/>
            <person name="Pangilinan J."/>
            <person name="Park H.-J."/>
            <person name="Ramirez L."/>
            <person name="Alfaro M."/>
            <person name="Sun H."/>
            <person name="Tritt A."/>
            <person name="Yoshinaga Y."/>
            <person name="Zwiers L.-H."/>
            <person name="Turgeon B."/>
            <person name="Goodwin S."/>
            <person name="Spatafora J."/>
            <person name="Crous P."/>
            <person name="Grigoriev I."/>
        </authorList>
    </citation>
    <scope>NUCLEOTIDE SEQUENCE</scope>
    <source>
        <strain evidence="2">CBS 119925</strain>
    </source>
</reference>
<evidence type="ECO:0000313" key="2">
    <source>
        <dbReference type="EMBL" id="KAF2741828.1"/>
    </source>
</evidence>
<keyword evidence="3" id="KW-1185">Reference proteome</keyword>
<evidence type="ECO:0000256" key="1">
    <source>
        <dbReference type="SAM" id="MobiDB-lite"/>
    </source>
</evidence>
<feature type="compositionally biased region" description="Acidic residues" evidence="1">
    <location>
        <begin position="66"/>
        <end position="77"/>
    </location>
</feature>
<dbReference type="OrthoDB" id="5418336at2759"/>
<name>A0A6A6UU77_9PLEO</name>
<feature type="non-terminal residue" evidence="2">
    <location>
        <position position="199"/>
    </location>
</feature>
<evidence type="ECO:0000313" key="3">
    <source>
        <dbReference type="Proteomes" id="UP000799440"/>
    </source>
</evidence>
<feature type="region of interest" description="Disordered" evidence="1">
    <location>
        <begin position="54"/>
        <end position="77"/>
    </location>
</feature>
<dbReference type="PANTHER" id="PTHR10039:SF14">
    <property type="entry name" value="NACHT DOMAIN-CONTAINING PROTEIN"/>
    <property type="match status" value="1"/>
</dbReference>
<dbReference type="AlphaFoldDB" id="A0A6A6UU77"/>
<organism evidence="2 3">
    <name type="scientific">Sporormia fimetaria CBS 119925</name>
    <dbReference type="NCBI Taxonomy" id="1340428"/>
    <lineage>
        <taxon>Eukaryota</taxon>
        <taxon>Fungi</taxon>
        <taxon>Dikarya</taxon>
        <taxon>Ascomycota</taxon>
        <taxon>Pezizomycotina</taxon>
        <taxon>Dothideomycetes</taxon>
        <taxon>Pleosporomycetidae</taxon>
        <taxon>Pleosporales</taxon>
        <taxon>Sporormiaceae</taxon>
        <taxon>Sporormia</taxon>
    </lineage>
</organism>
<protein>
    <submittedName>
        <fullName evidence="2">Uncharacterized protein</fullName>
    </submittedName>
</protein>